<dbReference type="EMBL" id="JAOL01000149">
    <property type="protein sequence ID" value="EUA88037.1"/>
    <property type="molecule type" value="Genomic_DNA"/>
</dbReference>
<protein>
    <submittedName>
        <fullName evidence="1">Carboxymethylenebutenolidase</fullName>
    </submittedName>
</protein>
<proteinExistence type="predicted"/>
<reference evidence="1 2" key="1">
    <citation type="submission" date="2014-01" db="EMBL/GenBank/DDBJ databases">
        <authorList>
            <person name="Dobos K."/>
            <person name="Lenaerts A."/>
            <person name="Ordway D."/>
            <person name="DeGroote M.A."/>
            <person name="Parker T."/>
            <person name="Sizemore C."/>
            <person name="Tallon L.J."/>
            <person name="Sadzewicz L.K."/>
            <person name="Sengamalay N."/>
            <person name="Fraser C.M."/>
            <person name="Hine E."/>
            <person name="Shefchek K.A."/>
            <person name="Das S.P."/>
            <person name="Tettelin H."/>
        </authorList>
    </citation>
    <scope>NUCLEOTIDE SEQUENCE [LARGE SCALE GENOMIC DNA]</scope>
    <source>
        <strain evidence="1 2">Harvey</strain>
    </source>
</reference>
<accession>A0ABN0QTS0</accession>
<name>A0ABN0QTS0_MYCUL</name>
<keyword evidence="2" id="KW-1185">Reference proteome</keyword>
<gene>
    <name evidence="1" type="ORF">I551_5491</name>
</gene>
<sequence length="85" mass="9627">MIMFPDAAGARDLRTDGGHIGRPRLRRAAADVYYREGDWTPFAMETVFGDADERARLMFMLGTLTPDRVTRDAAHTSTTWPLARR</sequence>
<dbReference type="Proteomes" id="UP000020681">
    <property type="component" value="Unassembled WGS sequence"/>
</dbReference>
<comment type="caution">
    <text evidence="1">The sequence shown here is derived from an EMBL/GenBank/DDBJ whole genome shotgun (WGS) entry which is preliminary data.</text>
</comment>
<evidence type="ECO:0000313" key="1">
    <source>
        <dbReference type="EMBL" id="EUA88037.1"/>
    </source>
</evidence>
<organism evidence="1 2">
    <name type="scientific">Mycobacterium ulcerans str. Harvey</name>
    <dbReference type="NCBI Taxonomy" id="1299332"/>
    <lineage>
        <taxon>Bacteria</taxon>
        <taxon>Bacillati</taxon>
        <taxon>Actinomycetota</taxon>
        <taxon>Actinomycetes</taxon>
        <taxon>Mycobacteriales</taxon>
        <taxon>Mycobacteriaceae</taxon>
        <taxon>Mycobacterium</taxon>
        <taxon>Mycobacterium ulcerans group</taxon>
    </lineage>
</organism>
<evidence type="ECO:0000313" key="2">
    <source>
        <dbReference type="Proteomes" id="UP000020681"/>
    </source>
</evidence>